<evidence type="ECO:0000313" key="1">
    <source>
        <dbReference type="EMBL" id="KAG8011081.1"/>
    </source>
</evidence>
<sequence>MKVLHVFRKAKWNSIGPGSEDFGSLLLQKRRFHQLLRKITMSDQPTQNNAGCSARSVQMPDTLHIDLPHADLDDVSLIIGIGFIQLKASHWDLISVGATSYELITLVGNLCMDIVQSLAEAILDVVMPQVFKYMRTYGTFPPSVLGLTEDRHLSTDETGQTEQHQSTVIRRIAASASSMCSSIRKTFSCFARALRGPFSASVSPEEERTPTPTGGETNADWGSGDQHRLEERRRRRS</sequence>
<dbReference type="EMBL" id="CM024802">
    <property type="protein sequence ID" value="KAG8011081.1"/>
    <property type="molecule type" value="Genomic_DNA"/>
</dbReference>
<accession>A0ACB7F9U3</accession>
<name>A0ACB7F9U3_NIBAL</name>
<proteinExistence type="predicted"/>
<gene>
    <name evidence="1" type="ORF">GBF38_005736</name>
</gene>
<protein>
    <submittedName>
        <fullName evidence="1">Uncharacterized protein</fullName>
    </submittedName>
</protein>
<dbReference type="Proteomes" id="UP000805704">
    <property type="component" value="Chromosome 14"/>
</dbReference>
<evidence type="ECO:0000313" key="2">
    <source>
        <dbReference type="Proteomes" id="UP000805704"/>
    </source>
</evidence>
<reference evidence="1" key="1">
    <citation type="submission" date="2020-04" db="EMBL/GenBank/DDBJ databases">
        <title>A chromosome-scale assembly and high-density genetic map of the yellow drum (Nibea albiflora) genome.</title>
        <authorList>
            <person name="Xu D."/>
            <person name="Zhang W."/>
            <person name="Chen R."/>
            <person name="Tan P."/>
            <person name="Wang L."/>
            <person name="Song H."/>
            <person name="Tian L."/>
            <person name="Zhu Q."/>
            <person name="Wang B."/>
        </authorList>
    </citation>
    <scope>NUCLEOTIDE SEQUENCE</scope>
    <source>
        <strain evidence="1">ZJHYS-2018</strain>
    </source>
</reference>
<comment type="caution">
    <text evidence="1">The sequence shown here is derived from an EMBL/GenBank/DDBJ whole genome shotgun (WGS) entry which is preliminary data.</text>
</comment>
<organism evidence="1 2">
    <name type="scientific">Nibea albiflora</name>
    <name type="common">Yellow drum</name>
    <name type="synonym">Corvina albiflora</name>
    <dbReference type="NCBI Taxonomy" id="240163"/>
    <lineage>
        <taxon>Eukaryota</taxon>
        <taxon>Metazoa</taxon>
        <taxon>Chordata</taxon>
        <taxon>Craniata</taxon>
        <taxon>Vertebrata</taxon>
        <taxon>Euteleostomi</taxon>
        <taxon>Actinopterygii</taxon>
        <taxon>Neopterygii</taxon>
        <taxon>Teleostei</taxon>
        <taxon>Neoteleostei</taxon>
        <taxon>Acanthomorphata</taxon>
        <taxon>Eupercaria</taxon>
        <taxon>Sciaenidae</taxon>
        <taxon>Nibea</taxon>
    </lineage>
</organism>
<keyword evidence="2" id="KW-1185">Reference proteome</keyword>